<sequence length="131" mass="13899">MNIARLFRIIATISAVIAAAFGMGTYTHADFTNIHMLFGLIVALLLLIISVIAVFTSKLRILGVIGIIYALVLPIFGVQQALILAGDLHWLTETTHLAVGFGAVALIGVIGERLARSKRSVNEVSTASKAA</sequence>
<feature type="transmembrane region" description="Helical" evidence="1">
    <location>
        <begin position="34"/>
        <end position="55"/>
    </location>
</feature>
<dbReference type="Proteomes" id="UP000597444">
    <property type="component" value="Unassembled WGS sequence"/>
</dbReference>
<keyword evidence="1" id="KW-0472">Membrane</keyword>
<keyword evidence="1" id="KW-1133">Transmembrane helix</keyword>
<reference evidence="2" key="1">
    <citation type="submission" date="2020-10" db="EMBL/GenBank/DDBJ databases">
        <title>Taxonomic study of unclassified bacteria belonging to the class Ktedonobacteria.</title>
        <authorList>
            <person name="Yabe S."/>
            <person name="Wang C.M."/>
            <person name="Zheng Y."/>
            <person name="Sakai Y."/>
            <person name="Cavaletti L."/>
            <person name="Monciardini P."/>
            <person name="Donadio S."/>
        </authorList>
    </citation>
    <scope>NUCLEOTIDE SEQUENCE</scope>
    <source>
        <strain evidence="2">ID150040</strain>
    </source>
</reference>
<evidence type="ECO:0000313" key="3">
    <source>
        <dbReference type="Proteomes" id="UP000597444"/>
    </source>
</evidence>
<feature type="transmembrane region" description="Helical" evidence="1">
    <location>
        <begin position="7"/>
        <end position="28"/>
    </location>
</feature>
<keyword evidence="3" id="KW-1185">Reference proteome</keyword>
<accession>A0A8J3IVL4</accession>
<dbReference type="EMBL" id="BNJK01000001">
    <property type="protein sequence ID" value="GHO96991.1"/>
    <property type="molecule type" value="Genomic_DNA"/>
</dbReference>
<evidence type="ECO:0000256" key="1">
    <source>
        <dbReference type="SAM" id="Phobius"/>
    </source>
</evidence>
<evidence type="ECO:0000313" key="2">
    <source>
        <dbReference type="EMBL" id="GHO96991.1"/>
    </source>
</evidence>
<feature type="transmembrane region" description="Helical" evidence="1">
    <location>
        <begin position="62"/>
        <end position="85"/>
    </location>
</feature>
<dbReference type="AlphaFoldDB" id="A0A8J3IVL4"/>
<feature type="transmembrane region" description="Helical" evidence="1">
    <location>
        <begin position="97"/>
        <end position="115"/>
    </location>
</feature>
<keyword evidence="1" id="KW-0812">Transmembrane</keyword>
<name>A0A8J3IVL4_9CHLR</name>
<comment type="caution">
    <text evidence="2">The sequence shown here is derived from an EMBL/GenBank/DDBJ whole genome shotgun (WGS) entry which is preliminary data.</text>
</comment>
<proteinExistence type="predicted"/>
<dbReference type="RefSeq" id="WP_220207579.1">
    <property type="nucleotide sequence ID" value="NZ_BNJK01000001.1"/>
</dbReference>
<gene>
    <name evidence="2" type="ORF">KSF_070390</name>
</gene>
<organism evidence="2 3">
    <name type="scientific">Reticulibacter mediterranei</name>
    <dbReference type="NCBI Taxonomy" id="2778369"/>
    <lineage>
        <taxon>Bacteria</taxon>
        <taxon>Bacillati</taxon>
        <taxon>Chloroflexota</taxon>
        <taxon>Ktedonobacteria</taxon>
        <taxon>Ktedonobacterales</taxon>
        <taxon>Reticulibacteraceae</taxon>
        <taxon>Reticulibacter</taxon>
    </lineage>
</organism>
<protein>
    <submittedName>
        <fullName evidence="2">Uncharacterized protein</fullName>
    </submittedName>
</protein>